<organism evidence="9">
    <name type="scientific">Notodromas monacha</name>
    <dbReference type="NCBI Taxonomy" id="399045"/>
    <lineage>
        <taxon>Eukaryota</taxon>
        <taxon>Metazoa</taxon>
        <taxon>Ecdysozoa</taxon>
        <taxon>Arthropoda</taxon>
        <taxon>Crustacea</taxon>
        <taxon>Oligostraca</taxon>
        <taxon>Ostracoda</taxon>
        <taxon>Podocopa</taxon>
        <taxon>Podocopida</taxon>
        <taxon>Cypridocopina</taxon>
        <taxon>Cypridoidea</taxon>
        <taxon>Cyprididae</taxon>
        <taxon>Notodromas</taxon>
    </lineage>
</organism>
<evidence type="ECO:0000256" key="1">
    <source>
        <dbReference type="ARBA" id="ARBA00004141"/>
    </source>
</evidence>
<evidence type="ECO:0000259" key="8">
    <source>
        <dbReference type="Pfam" id="PF07810"/>
    </source>
</evidence>
<evidence type="ECO:0000256" key="6">
    <source>
        <dbReference type="SAM" id="Coils"/>
    </source>
</evidence>
<evidence type="ECO:0000256" key="5">
    <source>
        <dbReference type="ARBA" id="ARBA00023136"/>
    </source>
</evidence>
<dbReference type="Pfam" id="PF07810">
    <property type="entry name" value="TMC"/>
    <property type="match status" value="1"/>
</dbReference>
<feature type="transmembrane region" description="Helical" evidence="7">
    <location>
        <begin position="369"/>
        <end position="389"/>
    </location>
</feature>
<evidence type="ECO:0000256" key="7">
    <source>
        <dbReference type="SAM" id="Phobius"/>
    </source>
</evidence>
<keyword evidence="10" id="KW-1185">Reference proteome</keyword>
<feature type="coiled-coil region" evidence="6">
    <location>
        <begin position="697"/>
        <end position="724"/>
    </location>
</feature>
<feature type="transmembrane region" description="Helical" evidence="7">
    <location>
        <begin position="456"/>
        <end position="476"/>
    </location>
</feature>
<dbReference type="InterPro" id="IPR038900">
    <property type="entry name" value="TMC"/>
</dbReference>
<accession>A0A7R9BPK6</accession>
<keyword evidence="5 7" id="KW-0472">Membrane</keyword>
<evidence type="ECO:0000313" key="10">
    <source>
        <dbReference type="Proteomes" id="UP000678499"/>
    </source>
</evidence>
<dbReference type="OrthoDB" id="1936208at2759"/>
<feature type="transmembrane region" description="Helical" evidence="7">
    <location>
        <begin position="166"/>
        <end position="193"/>
    </location>
</feature>
<evidence type="ECO:0000256" key="3">
    <source>
        <dbReference type="ARBA" id="ARBA00022692"/>
    </source>
</evidence>
<comment type="similarity">
    <text evidence="2">Belongs to the TMC family.</text>
</comment>
<dbReference type="PANTHER" id="PTHR23302">
    <property type="entry name" value="TRANSMEMBRANE CHANNEL-RELATED"/>
    <property type="match status" value="1"/>
</dbReference>
<evidence type="ECO:0000256" key="4">
    <source>
        <dbReference type="ARBA" id="ARBA00022989"/>
    </source>
</evidence>
<feature type="transmembrane region" description="Helical" evidence="7">
    <location>
        <begin position="661"/>
        <end position="687"/>
    </location>
</feature>
<gene>
    <name evidence="9" type="ORF">NMOB1V02_LOCUS6017</name>
</gene>
<protein>
    <recommendedName>
        <fullName evidence="8">TMC domain-containing protein</fullName>
    </recommendedName>
</protein>
<dbReference type="Proteomes" id="UP000678499">
    <property type="component" value="Unassembled WGS sequence"/>
</dbReference>
<dbReference type="PANTHER" id="PTHR23302:SF24">
    <property type="entry name" value="TMC DOMAIN-CONTAINING PROTEIN"/>
    <property type="match status" value="1"/>
</dbReference>
<feature type="transmembrane region" description="Helical" evidence="7">
    <location>
        <begin position="268"/>
        <end position="291"/>
    </location>
</feature>
<dbReference type="InterPro" id="IPR012496">
    <property type="entry name" value="TMC_dom"/>
</dbReference>
<dbReference type="AlphaFoldDB" id="A0A7R9BPK6"/>
<dbReference type="GO" id="GO:0008381">
    <property type="term" value="F:mechanosensitive monoatomic ion channel activity"/>
    <property type="evidence" value="ECO:0007669"/>
    <property type="project" value="TreeGrafter"/>
</dbReference>
<evidence type="ECO:0000256" key="2">
    <source>
        <dbReference type="ARBA" id="ARBA00006510"/>
    </source>
</evidence>
<dbReference type="EMBL" id="OA883225">
    <property type="protein sequence ID" value="CAD7278309.1"/>
    <property type="molecule type" value="Genomic_DNA"/>
</dbReference>
<keyword evidence="3 7" id="KW-0812">Transmembrane</keyword>
<keyword evidence="4 7" id="KW-1133">Transmembrane helix</keyword>
<reference evidence="9" key="1">
    <citation type="submission" date="2020-11" db="EMBL/GenBank/DDBJ databases">
        <authorList>
            <person name="Tran Van P."/>
        </authorList>
    </citation>
    <scope>NUCLEOTIDE SEQUENCE</scope>
</reference>
<keyword evidence="6" id="KW-0175">Coiled coil</keyword>
<dbReference type="GO" id="GO:0005886">
    <property type="term" value="C:plasma membrane"/>
    <property type="evidence" value="ECO:0007669"/>
    <property type="project" value="InterPro"/>
</dbReference>
<proteinExistence type="inferred from homology"/>
<name>A0A7R9BPK6_9CRUS</name>
<feature type="transmembrane region" description="Helical" evidence="7">
    <location>
        <begin position="605"/>
        <end position="627"/>
    </location>
</feature>
<feature type="transmembrane region" description="Helical" evidence="7">
    <location>
        <begin position="421"/>
        <end position="444"/>
    </location>
</feature>
<feature type="domain" description="TMC" evidence="8">
    <location>
        <begin position="497"/>
        <end position="601"/>
    </location>
</feature>
<evidence type="ECO:0000313" key="9">
    <source>
        <dbReference type="EMBL" id="CAD7278309.1"/>
    </source>
</evidence>
<comment type="subcellular location">
    <subcellularLocation>
        <location evidence="1">Membrane</location>
        <topology evidence="1">Multi-pass membrane protein</topology>
    </subcellularLocation>
</comment>
<sequence length="739" mass="83437">MSNFRELDSVLARINTMSCESRENCAMVSSKGRHARRRSDWHKADDEFFQESYPSGPSNANDTEAGYEDIQGKTLKIGDIRYTERIELDDRIAKIKTRAEPMGRKRILLREARDEPSPRSEIVGPISAHRKQACHNTRICWRDNAKLFVPFTALLKSIQGRFGSGLASYFIFMRWLLALNLVMSLFMLLFVVLPAISGNAESGSICNKRDPFSAECCHETYENSTLVSTGFDAVFDFATGTGWLELTHLFYGHYPNVNVRLQFLEWTYVFPLAYILTCSCCFLVSFMWIVYEAAKGFRESLVNEKGSFHVYCNVVFAGWDFSIKSPKSAAVEHSVITNELKSLLHAEIIAEKRKSMQSSERWKLRFKRMFGHFCATATLFGSGFAIYYASKLGLENARISDGNQTKEEIAGIEVPDFVMEYVPSVTITVLNVVIPPLFGILSVFEGYSPDQQVNFQILRTIGLRLASIFFLMASFYSIMCPAGSFECTGTKCKAPPCWETYVGQELYKLVWVDLVFSLAMVFIVGSLRKVVSSAIPLLQVDFDLPRQVVDLVYSQSLCWLSILFSPLAPLLHVLKFLVVFYVKQFHLKVICAPSLLLYRASKSKALFMGALLLSFLAVTLPIGLLVLEVPPSRSCGPFRGRTHMWGAVVDSIKEWPVWIKAVFGFLTTAGFVVPALIVLILCLYYYYAMAAAHRSMVSRLQDQLILENRDKQFLREKLEALKKSTGRSSVAEATPLRST</sequence>
<dbReference type="EMBL" id="CAJPEX010001188">
    <property type="protein sequence ID" value="CAG0918461.1"/>
    <property type="molecule type" value="Genomic_DNA"/>
</dbReference>